<feature type="compositionally biased region" description="Polar residues" evidence="1">
    <location>
        <begin position="443"/>
        <end position="463"/>
    </location>
</feature>
<proteinExistence type="predicted"/>
<feature type="compositionally biased region" description="Basic and acidic residues" evidence="1">
    <location>
        <begin position="211"/>
        <end position="224"/>
    </location>
</feature>
<feature type="compositionally biased region" description="Basic residues" evidence="1">
    <location>
        <begin position="46"/>
        <end position="79"/>
    </location>
</feature>
<name>A0A2T7EK47_9POAL</name>
<dbReference type="PANTHER" id="PTHR36808">
    <property type="entry name" value="TRANSCRIPTIONAL REGULATOR ATRX-LIKE PROTEIN"/>
    <property type="match status" value="1"/>
</dbReference>
<feature type="region of interest" description="Disordered" evidence="1">
    <location>
        <begin position="298"/>
        <end position="512"/>
    </location>
</feature>
<sequence length="560" mass="60852">MKTKASASKNAAEEDEVEPKKIRSSRSNRRQGHHNRSSFDSESPPHKRSKKHSKRITNKKSKRSKISSSSSRRHCRSHSPSRSLSSSSSPSSITRHSYSTCSSSASERSVSPPPRSRSRDARKKKGRGRDRERDCKRRKARRSATSSSTSASSGSSRSRSRSKSKHRKRKTVAGTTRHKIEIDYNNRHDSQSEKHMAEDDDTDENKLSIAKKREHDIDSYKKNLESGSPPPKNANETQEMAPAGGGNSDAEDLELILRQKALENFRKFRAAAVVAGKTGTNGATGKEALIDDPQSAGTEIAGARSSAVTHFQKQGSSLVMKNPARSPRSKDYGNGTSHSWKQEGSAGMSSGAASPGILEDGDTGGATQQKGRTEEATRSNCQFRSPQDGRNSHSVMQRLGSTPGSCGSVNQRLGSSAGVSHVNGTPRVRSVVSIPAREGLDGSTYTTPPRPSENSAPVESTSDVGRPLTDINKAERANGDDRKTSEASASNSSILPPAEGKSQARPEDKDGAQFQKKTFSRMHDGETVEVRNRPSLLLQVSYKVYIPKKAPALARRKLQR</sequence>
<accession>A0A2T7EK47</accession>
<dbReference type="EMBL" id="CM009750">
    <property type="protein sequence ID" value="PUZ68190.1"/>
    <property type="molecule type" value="Genomic_DNA"/>
</dbReference>
<protein>
    <submittedName>
        <fullName evidence="2">Uncharacterized protein</fullName>
    </submittedName>
</protein>
<keyword evidence="3" id="KW-1185">Reference proteome</keyword>
<reference evidence="2 3" key="1">
    <citation type="submission" date="2018-04" db="EMBL/GenBank/DDBJ databases">
        <title>WGS assembly of Panicum hallii var. hallii HAL2.</title>
        <authorList>
            <person name="Lovell J."/>
            <person name="Jenkins J."/>
            <person name="Lowry D."/>
            <person name="Mamidi S."/>
            <person name="Sreedasyam A."/>
            <person name="Weng X."/>
            <person name="Barry K."/>
            <person name="Bonette J."/>
            <person name="Campitelli B."/>
            <person name="Daum C."/>
            <person name="Gordon S."/>
            <person name="Gould B."/>
            <person name="Lipzen A."/>
            <person name="MacQueen A."/>
            <person name="Palacio-Mejia J."/>
            <person name="Plott C."/>
            <person name="Shakirov E."/>
            <person name="Shu S."/>
            <person name="Yoshinaga Y."/>
            <person name="Zane M."/>
            <person name="Rokhsar D."/>
            <person name="Grimwood J."/>
            <person name="Schmutz J."/>
            <person name="Juenger T."/>
        </authorList>
    </citation>
    <scope>NUCLEOTIDE SEQUENCE [LARGE SCALE GENOMIC DNA]</scope>
    <source>
        <strain evidence="3">cv. HAL2</strain>
        <strain evidence="2">HAL2</strain>
    </source>
</reference>
<feature type="compositionally biased region" description="Polar residues" evidence="1">
    <location>
        <begin position="378"/>
        <end position="418"/>
    </location>
</feature>
<gene>
    <name evidence="2" type="ORF">GQ55_2G005500</name>
</gene>
<dbReference type="AlphaFoldDB" id="A0A2T7EK47"/>
<evidence type="ECO:0000256" key="1">
    <source>
        <dbReference type="SAM" id="MobiDB-lite"/>
    </source>
</evidence>
<feature type="compositionally biased region" description="Low complexity" evidence="1">
    <location>
        <begin position="80"/>
        <end position="110"/>
    </location>
</feature>
<evidence type="ECO:0000313" key="2">
    <source>
        <dbReference type="EMBL" id="PUZ68192.1"/>
    </source>
</evidence>
<feature type="compositionally biased region" description="Low complexity" evidence="1">
    <location>
        <begin position="344"/>
        <end position="356"/>
    </location>
</feature>
<dbReference type="PANTHER" id="PTHR36808:SF1">
    <property type="entry name" value="TRANSCRIPTIONAL REGULATOR ATRX-LIKE PROTEIN"/>
    <property type="match status" value="1"/>
</dbReference>
<organism evidence="2 3">
    <name type="scientific">Panicum hallii var. hallii</name>
    <dbReference type="NCBI Taxonomy" id="1504633"/>
    <lineage>
        <taxon>Eukaryota</taxon>
        <taxon>Viridiplantae</taxon>
        <taxon>Streptophyta</taxon>
        <taxon>Embryophyta</taxon>
        <taxon>Tracheophyta</taxon>
        <taxon>Spermatophyta</taxon>
        <taxon>Magnoliopsida</taxon>
        <taxon>Liliopsida</taxon>
        <taxon>Poales</taxon>
        <taxon>Poaceae</taxon>
        <taxon>PACMAD clade</taxon>
        <taxon>Panicoideae</taxon>
        <taxon>Panicodae</taxon>
        <taxon>Paniceae</taxon>
        <taxon>Panicinae</taxon>
        <taxon>Panicum</taxon>
        <taxon>Panicum sect. Panicum</taxon>
    </lineage>
</organism>
<feature type="compositionally biased region" description="Low complexity" evidence="1">
    <location>
        <begin position="143"/>
        <end position="157"/>
    </location>
</feature>
<feature type="compositionally biased region" description="Basic and acidic residues" evidence="1">
    <location>
        <begin position="178"/>
        <end position="197"/>
    </location>
</feature>
<evidence type="ECO:0000313" key="3">
    <source>
        <dbReference type="Proteomes" id="UP000244336"/>
    </source>
</evidence>
<dbReference type="Gramene" id="PUZ68190">
    <property type="protein sequence ID" value="PUZ68190"/>
    <property type="gene ID" value="GQ55_2G005500"/>
</dbReference>
<dbReference type="EMBL" id="CM009750">
    <property type="protein sequence ID" value="PUZ68192.1"/>
    <property type="molecule type" value="Genomic_DNA"/>
</dbReference>
<dbReference type="Proteomes" id="UP000244336">
    <property type="component" value="Chromosome 2"/>
</dbReference>
<feature type="compositionally biased region" description="Basic and acidic residues" evidence="1">
    <location>
        <begin position="502"/>
        <end position="511"/>
    </location>
</feature>
<feature type="compositionally biased region" description="Polar residues" evidence="1">
    <location>
        <begin position="306"/>
        <end position="319"/>
    </location>
</feature>
<feature type="compositionally biased region" description="Basic residues" evidence="1">
    <location>
        <begin position="158"/>
        <end position="171"/>
    </location>
</feature>
<dbReference type="Gramene" id="PUZ68192">
    <property type="protein sequence ID" value="PUZ68192"/>
    <property type="gene ID" value="GQ55_2G005500"/>
</dbReference>
<dbReference type="OrthoDB" id="786617at2759"/>
<feature type="compositionally biased region" description="Basic and acidic residues" evidence="1">
    <location>
        <begin position="472"/>
        <end position="485"/>
    </location>
</feature>
<feature type="region of interest" description="Disordered" evidence="1">
    <location>
        <begin position="1"/>
        <end position="251"/>
    </location>
</feature>
<feature type="compositionally biased region" description="Basic residues" evidence="1">
    <location>
        <begin position="22"/>
        <end position="36"/>
    </location>
</feature>